<evidence type="ECO:0000256" key="6">
    <source>
        <dbReference type="PIRNR" id="PIRNR017901"/>
    </source>
</evidence>
<dbReference type="InterPro" id="IPR035434">
    <property type="entry name" value="GCL_bact_plant"/>
</dbReference>
<dbReference type="HAMAP" id="MF_02034">
    <property type="entry name" value="EgtA"/>
    <property type="match status" value="1"/>
</dbReference>
<dbReference type="RefSeq" id="WP_185060658.1">
    <property type="nucleotide sequence ID" value="NZ_BAABJP010000057.1"/>
</dbReference>
<comment type="function">
    <text evidence="5">Catalyzes the synthesis of gamma-glutamylcysteine (gamma-GC). This compound is used as substrate for the biosynthesis of the low-molecular thiol compound ergothioneine.</text>
</comment>
<dbReference type="Gene3D" id="3.30.590.20">
    <property type="match status" value="1"/>
</dbReference>
<comment type="caution">
    <text evidence="7">The sequence shown here is derived from an EMBL/GenBank/DDBJ whole genome shotgun (WGS) entry which is preliminary data.</text>
</comment>
<name>A0ABP9R9V6_9PSEU</name>
<dbReference type="PIRSF" id="PIRSF017901">
    <property type="entry name" value="GCL"/>
    <property type="match status" value="1"/>
</dbReference>
<evidence type="ECO:0000256" key="2">
    <source>
        <dbReference type="ARBA" id="ARBA00022741"/>
    </source>
</evidence>
<dbReference type="EC" id="6.3.2.2" evidence="5"/>
<comment type="catalytic activity">
    <reaction evidence="4 5 6">
        <text>L-cysteine + L-glutamate + ATP = gamma-L-glutamyl-L-cysteine + ADP + phosphate + H(+)</text>
        <dbReference type="Rhea" id="RHEA:13285"/>
        <dbReference type="ChEBI" id="CHEBI:15378"/>
        <dbReference type="ChEBI" id="CHEBI:29985"/>
        <dbReference type="ChEBI" id="CHEBI:30616"/>
        <dbReference type="ChEBI" id="CHEBI:35235"/>
        <dbReference type="ChEBI" id="CHEBI:43474"/>
        <dbReference type="ChEBI" id="CHEBI:58173"/>
        <dbReference type="ChEBI" id="CHEBI:456216"/>
        <dbReference type="EC" id="6.3.2.2"/>
    </reaction>
</comment>
<evidence type="ECO:0000256" key="1">
    <source>
        <dbReference type="ARBA" id="ARBA00022598"/>
    </source>
</evidence>
<evidence type="ECO:0000256" key="3">
    <source>
        <dbReference type="ARBA" id="ARBA00022840"/>
    </source>
</evidence>
<dbReference type="SUPFAM" id="SSF55931">
    <property type="entry name" value="Glutamine synthetase/guanido kinase"/>
    <property type="match status" value="1"/>
</dbReference>
<keyword evidence="2 5" id="KW-0547">Nucleotide-binding</keyword>
<dbReference type="EMBL" id="BAABJP010000057">
    <property type="protein sequence ID" value="GAA5173725.1"/>
    <property type="molecule type" value="Genomic_DNA"/>
</dbReference>
<evidence type="ECO:0000313" key="8">
    <source>
        <dbReference type="Proteomes" id="UP001428817"/>
    </source>
</evidence>
<comment type="similarity">
    <text evidence="5 6">Belongs to the glutamate--cysteine ligase type 2 family. EgtA subfamily.</text>
</comment>
<dbReference type="Pfam" id="PF04107">
    <property type="entry name" value="GCS2"/>
    <property type="match status" value="1"/>
</dbReference>
<keyword evidence="8" id="KW-1185">Reference proteome</keyword>
<accession>A0ABP9R9V6</accession>
<dbReference type="InterPro" id="IPR017809">
    <property type="entry name" value="EgtA_Actinobacteria"/>
</dbReference>
<dbReference type="NCBIfam" id="TIGR03444">
    <property type="entry name" value="EgtA_Cys_ligase"/>
    <property type="match status" value="1"/>
</dbReference>
<evidence type="ECO:0000256" key="5">
    <source>
        <dbReference type="HAMAP-Rule" id="MF_02034"/>
    </source>
</evidence>
<dbReference type="InterPro" id="IPR014746">
    <property type="entry name" value="Gln_synth/guanido_kin_cat_dom"/>
</dbReference>
<comment type="pathway">
    <text evidence="5">Amino-acid biosynthesis; ergothioneine biosynthesis.</text>
</comment>
<dbReference type="PANTHER" id="PTHR34378">
    <property type="entry name" value="GLUTAMATE--CYSTEINE LIGASE, CHLOROPLASTIC"/>
    <property type="match status" value="1"/>
</dbReference>
<gene>
    <name evidence="5 7" type="primary">egtA</name>
    <name evidence="7" type="ORF">GCM10023321_75940</name>
</gene>
<keyword evidence="3 5" id="KW-0067">ATP-binding</keyword>
<reference evidence="8" key="1">
    <citation type="journal article" date="2019" name="Int. J. Syst. Evol. Microbiol.">
        <title>The Global Catalogue of Microorganisms (GCM) 10K type strain sequencing project: providing services to taxonomists for standard genome sequencing and annotation.</title>
        <authorList>
            <consortium name="The Broad Institute Genomics Platform"/>
            <consortium name="The Broad Institute Genome Sequencing Center for Infectious Disease"/>
            <person name="Wu L."/>
            <person name="Ma J."/>
        </authorList>
    </citation>
    <scope>NUCLEOTIDE SEQUENCE [LARGE SCALE GENOMIC DNA]</scope>
    <source>
        <strain evidence="8">JCM 18303</strain>
    </source>
</reference>
<dbReference type="GO" id="GO:0016874">
    <property type="term" value="F:ligase activity"/>
    <property type="evidence" value="ECO:0007669"/>
    <property type="project" value="UniProtKB-KW"/>
</dbReference>
<protein>
    <recommendedName>
        <fullName evidence="5">Glutamate--cysteine ligase EgtA</fullName>
        <ecNumber evidence="5">6.3.2.2</ecNumber>
    </recommendedName>
    <alternativeName>
        <fullName evidence="5">Gamma-glutamylcysteine synthase</fullName>
        <shortName evidence="5">GCS</shortName>
        <shortName evidence="5">Gamma-ECS</shortName>
    </alternativeName>
</protein>
<dbReference type="InterPro" id="IPR006336">
    <property type="entry name" value="GCS2"/>
</dbReference>
<sequence length="434" mass="46082">MSPRAAAKARKNESSLAERAVRVLRSREEAEAYVASVCFKHGPPRLLGVELEWLLTRRARPPHPLDATTLADALGPHAPTSLAPDSPALPLTFGSTVTVEPGGQVELASRPYERLDNLVHEVRSDAAELHARLASHDLYPGRSAADPVLPAHRVLGTPRYTAMETAFDRLGSEGRSMMCSTAAVQPCFDLGERDDLELRWTALHALGPVLIAALANSPTLHGRRTGWKSSRMAVWLALDPPRTAPPEPGQADPVAGYARRAMDAGVICRRGPGDWVTPPGVSFADWLAGAIPVPPTTEDLDLHLSTLFPPVRPHGHVEVRYVDAQVGDEWVVPVAVLAALLAERKTTEAALLACLPVAGRWLDAARVGLADPALAKAAAEVFTLAGDALPALIGPGPVRALVSRAVLRALRGRCPGDDLADTADIPNIDSGGTP</sequence>
<organism evidence="7 8">
    <name type="scientific">Pseudonocardia eucalypti</name>
    <dbReference type="NCBI Taxonomy" id="648755"/>
    <lineage>
        <taxon>Bacteria</taxon>
        <taxon>Bacillati</taxon>
        <taxon>Actinomycetota</taxon>
        <taxon>Actinomycetes</taxon>
        <taxon>Pseudonocardiales</taxon>
        <taxon>Pseudonocardiaceae</taxon>
        <taxon>Pseudonocardia</taxon>
    </lineage>
</organism>
<keyword evidence="1 5" id="KW-0436">Ligase</keyword>
<evidence type="ECO:0000256" key="4">
    <source>
        <dbReference type="ARBA" id="ARBA00048819"/>
    </source>
</evidence>
<dbReference type="PANTHER" id="PTHR34378:SF1">
    <property type="entry name" value="GLUTAMATE--CYSTEINE LIGASE, CHLOROPLASTIC"/>
    <property type="match status" value="1"/>
</dbReference>
<proteinExistence type="inferred from homology"/>
<dbReference type="Proteomes" id="UP001428817">
    <property type="component" value="Unassembled WGS sequence"/>
</dbReference>
<evidence type="ECO:0000313" key="7">
    <source>
        <dbReference type="EMBL" id="GAA5173725.1"/>
    </source>
</evidence>